<gene>
    <name evidence="5" type="ORF">CYCCA115_LOCUS20555</name>
</gene>
<dbReference type="Proteomes" id="UP001295423">
    <property type="component" value="Unassembled WGS sequence"/>
</dbReference>
<proteinExistence type="predicted"/>
<feature type="domain" description="Plastid lipid-associated protein/fibrillin conserved" evidence="4">
    <location>
        <begin position="160"/>
        <end position="188"/>
    </location>
</feature>
<dbReference type="InterPro" id="IPR039633">
    <property type="entry name" value="PAP"/>
</dbReference>
<comment type="caution">
    <text evidence="5">The sequence shown here is derived from an EMBL/GenBank/DDBJ whole genome shotgun (WGS) entry which is preliminary data.</text>
</comment>
<sequence>MMKSCIFLFLLKLYFSSAFIFGASREQLKKEIVDLSRSVDRGLTSTPEQDAQILSLFEKLEKMNPTRKTLKSDLVNGVWSLEYTTSALILGKGGVGKRVGPVLQTIDTKSLSAENSEVVDYFGIKVPSKVSAELSPQNDRLTNVQFKRFSFGPFGFDAPEQFKGYLDVTYLDQDLRLTRGDKGNIFVLTRT</sequence>
<name>A0AAD2G6N2_9STRA</name>
<dbReference type="AlphaFoldDB" id="A0AAD2G6N2"/>
<comment type="subcellular location">
    <subcellularLocation>
        <location evidence="1">Plastid</location>
    </subcellularLocation>
</comment>
<dbReference type="GO" id="GO:0009536">
    <property type="term" value="C:plastid"/>
    <property type="evidence" value="ECO:0007669"/>
    <property type="project" value="UniProtKB-SubCell"/>
</dbReference>
<evidence type="ECO:0000256" key="3">
    <source>
        <dbReference type="SAM" id="SignalP"/>
    </source>
</evidence>
<accession>A0AAD2G6N2</accession>
<evidence type="ECO:0000259" key="4">
    <source>
        <dbReference type="Pfam" id="PF04755"/>
    </source>
</evidence>
<dbReference type="EMBL" id="CAKOGP040002180">
    <property type="protein sequence ID" value="CAJ1964281.1"/>
    <property type="molecule type" value="Genomic_DNA"/>
</dbReference>
<feature type="signal peptide" evidence="3">
    <location>
        <begin position="1"/>
        <end position="18"/>
    </location>
</feature>
<keyword evidence="6" id="KW-1185">Reference proteome</keyword>
<reference evidence="5" key="1">
    <citation type="submission" date="2023-08" db="EMBL/GenBank/DDBJ databases">
        <authorList>
            <person name="Audoor S."/>
            <person name="Bilcke G."/>
        </authorList>
    </citation>
    <scope>NUCLEOTIDE SEQUENCE</scope>
</reference>
<organism evidence="5 6">
    <name type="scientific">Cylindrotheca closterium</name>
    <dbReference type="NCBI Taxonomy" id="2856"/>
    <lineage>
        <taxon>Eukaryota</taxon>
        <taxon>Sar</taxon>
        <taxon>Stramenopiles</taxon>
        <taxon>Ochrophyta</taxon>
        <taxon>Bacillariophyta</taxon>
        <taxon>Bacillariophyceae</taxon>
        <taxon>Bacillariophycidae</taxon>
        <taxon>Bacillariales</taxon>
        <taxon>Bacillariaceae</taxon>
        <taxon>Cylindrotheca</taxon>
    </lineage>
</organism>
<feature type="chain" id="PRO_5041995010" description="Plastid lipid-associated protein/fibrillin conserved domain-containing protein" evidence="3">
    <location>
        <begin position="19"/>
        <end position="191"/>
    </location>
</feature>
<dbReference type="InterPro" id="IPR006843">
    <property type="entry name" value="PAP/fibrillin_dom"/>
</dbReference>
<dbReference type="PANTHER" id="PTHR31906">
    <property type="entry name" value="PLASTID-LIPID-ASSOCIATED PROTEIN 4, CHLOROPLASTIC-RELATED"/>
    <property type="match status" value="1"/>
</dbReference>
<feature type="domain" description="Plastid lipid-associated protein/fibrillin conserved" evidence="4">
    <location>
        <begin position="26"/>
        <end position="152"/>
    </location>
</feature>
<dbReference type="Pfam" id="PF04755">
    <property type="entry name" value="PAP_fibrillin"/>
    <property type="match status" value="2"/>
</dbReference>
<keyword evidence="3" id="KW-0732">Signal</keyword>
<keyword evidence="2" id="KW-0934">Plastid</keyword>
<evidence type="ECO:0000313" key="6">
    <source>
        <dbReference type="Proteomes" id="UP001295423"/>
    </source>
</evidence>
<evidence type="ECO:0000256" key="2">
    <source>
        <dbReference type="ARBA" id="ARBA00022640"/>
    </source>
</evidence>
<protein>
    <recommendedName>
        <fullName evidence="4">Plastid lipid-associated protein/fibrillin conserved domain-containing protein</fullName>
    </recommendedName>
</protein>
<evidence type="ECO:0000256" key="1">
    <source>
        <dbReference type="ARBA" id="ARBA00004474"/>
    </source>
</evidence>
<evidence type="ECO:0000313" key="5">
    <source>
        <dbReference type="EMBL" id="CAJ1964281.1"/>
    </source>
</evidence>